<dbReference type="Pfam" id="PF07883">
    <property type="entry name" value="Cupin_2"/>
    <property type="match status" value="1"/>
</dbReference>
<dbReference type="PANTHER" id="PTHR36156:SF2">
    <property type="entry name" value="CUPIN TYPE-2 DOMAIN-CONTAINING PROTEIN"/>
    <property type="match status" value="1"/>
</dbReference>
<comment type="caution">
    <text evidence="2">The sequence shown here is derived from an EMBL/GenBank/DDBJ whole genome shotgun (WGS) entry which is preliminary data.</text>
</comment>
<dbReference type="InterPro" id="IPR014710">
    <property type="entry name" value="RmlC-like_jellyroll"/>
</dbReference>
<dbReference type="EMBL" id="NFZT01000001">
    <property type="protein sequence ID" value="OWV33186.1"/>
    <property type="molecule type" value="Genomic_DNA"/>
</dbReference>
<dbReference type="PANTHER" id="PTHR36156">
    <property type="entry name" value="SLR2101 PROTEIN"/>
    <property type="match status" value="1"/>
</dbReference>
<dbReference type="Gene3D" id="2.20.70.150">
    <property type="match status" value="1"/>
</dbReference>
<dbReference type="SUPFAM" id="SSF51182">
    <property type="entry name" value="RmlC-like cupins"/>
    <property type="match status" value="1"/>
</dbReference>
<dbReference type="Gene3D" id="2.60.120.10">
    <property type="entry name" value="Jelly Rolls"/>
    <property type="match status" value="1"/>
</dbReference>
<organism evidence="2 3">
    <name type="scientific">Pacificimonas flava</name>
    <dbReference type="NCBI Taxonomy" id="1234595"/>
    <lineage>
        <taxon>Bacteria</taxon>
        <taxon>Pseudomonadati</taxon>
        <taxon>Pseudomonadota</taxon>
        <taxon>Alphaproteobacteria</taxon>
        <taxon>Sphingomonadales</taxon>
        <taxon>Sphingosinicellaceae</taxon>
        <taxon>Pacificimonas</taxon>
    </lineage>
</organism>
<reference evidence="3" key="1">
    <citation type="submission" date="2017-05" db="EMBL/GenBank/DDBJ databases">
        <authorList>
            <person name="Lin X."/>
        </authorList>
    </citation>
    <scope>NUCLEOTIDE SEQUENCE [LARGE SCALE GENOMIC DNA]</scope>
    <source>
        <strain evidence="3">JLT2012</strain>
    </source>
</reference>
<dbReference type="InterPro" id="IPR047142">
    <property type="entry name" value="OryJ/VirC-like"/>
</dbReference>
<sequence length="190" mass="20548">MSTRQTRRIVTGHDDDGRAVFLEDGPAPRVFRFGDDRETTFTELWTTGQCPAPIEAGCEEPEEGPVTLAPPPGGTRIRIVEFSPEDDTAAPVSPEEAQAQFAAMGAESASRHSGADSRHAFMHRTETIDYGIVLEGEITLILDVGETVVRAGDIVVQRGTNHGWANRSGAPCRVCFVLVDGQFDPALKDL</sequence>
<dbReference type="InterPro" id="IPR011051">
    <property type="entry name" value="RmlC_Cupin_sf"/>
</dbReference>
<dbReference type="AlphaFoldDB" id="A0A219B501"/>
<keyword evidence="3" id="KW-1185">Reference proteome</keyword>
<evidence type="ECO:0000313" key="2">
    <source>
        <dbReference type="EMBL" id="OWV33186.1"/>
    </source>
</evidence>
<dbReference type="InterPro" id="IPR013096">
    <property type="entry name" value="Cupin_2"/>
</dbReference>
<dbReference type="RefSeq" id="WP_088711972.1">
    <property type="nucleotide sequence ID" value="NZ_NFZT01000001.1"/>
</dbReference>
<proteinExistence type="predicted"/>
<accession>A0A219B501</accession>
<evidence type="ECO:0000259" key="1">
    <source>
        <dbReference type="Pfam" id="PF07883"/>
    </source>
</evidence>
<protein>
    <submittedName>
        <fullName evidence="2">Cupin</fullName>
    </submittedName>
</protein>
<feature type="domain" description="Cupin type-2" evidence="1">
    <location>
        <begin position="117"/>
        <end position="177"/>
    </location>
</feature>
<dbReference type="CDD" id="cd02231">
    <property type="entry name" value="cupin_BLL6423-like"/>
    <property type="match status" value="1"/>
</dbReference>
<dbReference type="Proteomes" id="UP000198462">
    <property type="component" value="Unassembled WGS sequence"/>
</dbReference>
<evidence type="ECO:0000313" key="3">
    <source>
        <dbReference type="Proteomes" id="UP000198462"/>
    </source>
</evidence>
<name>A0A219B501_9SPHN</name>
<dbReference type="OrthoDB" id="713485at2"/>
<gene>
    <name evidence="2" type="ORF">B5C34_06730</name>
</gene>